<dbReference type="RefSeq" id="WP_203019471.1">
    <property type="nucleotide sequence ID" value="NZ_CP032405.1"/>
</dbReference>
<protein>
    <submittedName>
        <fullName evidence="1">Uncharacterized protein</fullName>
    </submittedName>
</protein>
<sequence>MSSPNELPPAIFLDPWLTAEGDGLKALSQTIAERVERQISSNLSQSARRDAISRRGLVVENLVANLAIMHLSPHLENRDLLAVATAKTKATRYDREDYPKRLLSGVVLAMEELGLLIRHPYAFRERSTTVAPTPDFAATIDRQRVKLSDIGRALGAETIWLNARTGEISFADRTPLKCRIEYQDTEETILLRDQMERINAYLNQSGFRFDGEHQGPVCLRRMFLLRSLSDPHSFNLSGRLFGGWWQELRSDRRHRITIGGERITDLDFQGAFCQLMYVHLTGKPFPGDPYAIEGLEDHRGGAKLAMLTLLSRRGDLKRLSPELKAALPRGWTAKRLMDAFTRHHPALRDAIGKDYGVELMATESRIMVELLLTLKARGIGAMPLHDGVQCAASSGGLVAEAMQEVTERVLSVALPVVEKPVVGQEWGYKEAA</sequence>
<accession>A0ABX7ETF0</accession>
<dbReference type="Proteomes" id="UP000596351">
    <property type="component" value="Chromosome"/>
</dbReference>
<proteinExistence type="predicted"/>
<reference evidence="1 2" key="1">
    <citation type="submission" date="2018-09" db="EMBL/GenBank/DDBJ databases">
        <title>Rhizobium sp. MAE2-X.</title>
        <authorList>
            <person name="Lee Y."/>
            <person name="Jeon C.O."/>
        </authorList>
    </citation>
    <scope>NUCLEOTIDE SEQUENCE [LARGE SCALE GENOMIC DNA]</scope>
    <source>
        <strain evidence="1 2">MAE2-X</strain>
    </source>
</reference>
<keyword evidence="2" id="KW-1185">Reference proteome</keyword>
<dbReference type="EMBL" id="CP032405">
    <property type="protein sequence ID" value="QRF51612.1"/>
    <property type="molecule type" value="Genomic_DNA"/>
</dbReference>
<evidence type="ECO:0000313" key="2">
    <source>
        <dbReference type="Proteomes" id="UP000596351"/>
    </source>
</evidence>
<gene>
    <name evidence="1" type="ORF">D4A92_09285</name>
</gene>
<evidence type="ECO:0000313" key="1">
    <source>
        <dbReference type="EMBL" id="QRF51612.1"/>
    </source>
</evidence>
<organism evidence="1 2">
    <name type="scientific">Rhizobium rosettiformans</name>
    <dbReference type="NCBI Taxonomy" id="1368430"/>
    <lineage>
        <taxon>Bacteria</taxon>
        <taxon>Pseudomonadati</taxon>
        <taxon>Pseudomonadota</taxon>
        <taxon>Alphaproteobacteria</taxon>
        <taxon>Hyphomicrobiales</taxon>
        <taxon>Rhizobiaceae</taxon>
        <taxon>Rhizobium/Agrobacterium group</taxon>
        <taxon>Rhizobium</taxon>
    </lineage>
</organism>
<name>A0ABX7ETF0_9HYPH</name>